<dbReference type="InterPro" id="IPR011674">
    <property type="entry name" value="DUF1616"/>
</dbReference>
<evidence type="ECO:0000313" key="3">
    <source>
        <dbReference type="EMBL" id="QLG50760.1"/>
    </source>
</evidence>
<keyword evidence="1" id="KW-1133">Transmembrane helix</keyword>
<evidence type="ECO:0000256" key="1">
    <source>
        <dbReference type="SAM" id="Phobius"/>
    </source>
</evidence>
<feature type="transmembrane region" description="Helical" evidence="1">
    <location>
        <begin position="174"/>
        <end position="194"/>
    </location>
</feature>
<dbReference type="KEGG" id="haly:HYG82_18915"/>
<reference evidence="3 4" key="1">
    <citation type="submission" date="2020-07" db="EMBL/GenBank/DDBJ databases">
        <authorList>
            <person name="Cui H."/>
        </authorList>
    </citation>
    <scope>NUCLEOTIDE SEQUENCE [LARGE SCALE GENOMIC DNA]</scope>
    <source>
        <strain evidence="3 4">YPL8</strain>
    </source>
</reference>
<dbReference type="EMBL" id="CP058601">
    <property type="protein sequence ID" value="QLG50760.1"/>
    <property type="molecule type" value="Genomic_DNA"/>
</dbReference>
<dbReference type="Pfam" id="PF07760">
    <property type="entry name" value="DUF1616"/>
    <property type="match status" value="1"/>
</dbReference>
<name>A0A7D5L032_9EURY</name>
<dbReference type="Proteomes" id="UP000509241">
    <property type="component" value="Chromosome"/>
</dbReference>
<feature type="transmembrane region" description="Helical" evidence="1">
    <location>
        <begin position="33"/>
        <end position="55"/>
    </location>
</feature>
<feature type="transmembrane region" description="Helical" evidence="1">
    <location>
        <begin position="6"/>
        <end position="26"/>
    </location>
</feature>
<evidence type="ECO:0000259" key="2">
    <source>
        <dbReference type="Pfam" id="PF07760"/>
    </source>
</evidence>
<feature type="transmembrane region" description="Helical" evidence="1">
    <location>
        <begin position="89"/>
        <end position="107"/>
    </location>
</feature>
<feature type="transmembrane region" description="Helical" evidence="1">
    <location>
        <begin position="119"/>
        <end position="139"/>
    </location>
</feature>
<dbReference type="AlphaFoldDB" id="A0A7D5L032"/>
<accession>A0A7D5L032</accession>
<protein>
    <submittedName>
        <fullName evidence="3">DUF1616 domain-containing protein</fullName>
    </submittedName>
</protein>
<proteinExistence type="predicted"/>
<feature type="domain" description="DUF1616" evidence="2">
    <location>
        <begin position="13"/>
        <end position="326"/>
    </location>
</feature>
<gene>
    <name evidence="3" type="ORF">HYG82_18915</name>
</gene>
<evidence type="ECO:0000313" key="4">
    <source>
        <dbReference type="Proteomes" id="UP000509241"/>
    </source>
</evidence>
<keyword evidence="4" id="KW-1185">Reference proteome</keyword>
<dbReference type="GeneID" id="56035408"/>
<keyword evidence="1" id="KW-0812">Transmembrane</keyword>
<sequence length="329" mass="35684">MSDNQWWFFDQAVIIAATGATTFGLISDIDGVIRVLLAMPLLLFFPGYTLVSALFPDKPDDEYQSFDEEKTGLGNPLLVTGGLESVERVIMSVVFSVALVPAIALLAAITPRGLNAETVLSGLSVLTVFLALLAIGARYQCPPDRRFAPSVSTLLPFFTQSRPNGFNRIDTTPYNVAIIVSLILLAASGGYAVANPPQGDGFTEFSVATENVTNGNDVIYDSSFTAGERRDLQISITNQEHEEQTYTTVVLLQRVQYNDGEVAVQNSTELQRKTSTVADGATHNQTLTVTPNMQGTNLRLLLLLYEGSPSSQPTADDAYRVIRLPIEVN</sequence>
<organism evidence="3 4">
    <name type="scientific">Natrinema halophilum</name>
    <dbReference type="NCBI Taxonomy" id="1699371"/>
    <lineage>
        <taxon>Archaea</taxon>
        <taxon>Methanobacteriati</taxon>
        <taxon>Methanobacteriota</taxon>
        <taxon>Stenosarchaea group</taxon>
        <taxon>Halobacteria</taxon>
        <taxon>Halobacteriales</taxon>
        <taxon>Natrialbaceae</taxon>
        <taxon>Natrinema</taxon>
    </lineage>
</organism>
<dbReference type="RefSeq" id="WP_179263571.1">
    <property type="nucleotide sequence ID" value="NZ_CP058601.1"/>
</dbReference>
<dbReference type="OrthoDB" id="82282at2157"/>
<keyword evidence="1" id="KW-0472">Membrane</keyword>